<reference evidence="11 12" key="1">
    <citation type="submission" date="2016-10" db="EMBL/GenBank/DDBJ databases">
        <title>Draft genome sequences of four alkaliphilic bacteria belonging to the Anaerobacillus genus.</title>
        <authorList>
            <person name="Bassil N.M."/>
            <person name="Lloyd J.R."/>
        </authorList>
    </citation>
    <scope>NUCLEOTIDE SEQUENCE [LARGE SCALE GENOMIC DNA]</scope>
    <source>
        <strain evidence="11 12">DSM 22531</strain>
    </source>
</reference>
<dbReference type="PANTHER" id="PTHR30033:SF1">
    <property type="entry name" value="FLAGELLAR HOOK-ASSOCIATED PROTEIN 1"/>
    <property type="match status" value="1"/>
</dbReference>
<organism evidence="11 12">
    <name type="scientific">Anaerobacillus alkalidiazotrophicus</name>
    <dbReference type="NCBI Taxonomy" id="472963"/>
    <lineage>
        <taxon>Bacteria</taxon>
        <taxon>Bacillati</taxon>
        <taxon>Bacillota</taxon>
        <taxon>Bacilli</taxon>
        <taxon>Bacillales</taxon>
        <taxon>Bacillaceae</taxon>
        <taxon>Anaerobacillus</taxon>
    </lineage>
</organism>
<dbReference type="InterPro" id="IPR010930">
    <property type="entry name" value="Flg_bb/hook_C_dom"/>
</dbReference>
<dbReference type="AlphaFoldDB" id="A0A1S2MCR7"/>
<feature type="domain" description="Flagellar basal-body/hook protein C-terminal" evidence="9">
    <location>
        <begin position="488"/>
        <end position="527"/>
    </location>
</feature>
<comment type="subcellular location">
    <subcellularLocation>
        <location evidence="1 7">Bacterial flagellum</location>
    </subcellularLocation>
    <subcellularLocation>
        <location evidence="2 7">Secreted</location>
    </subcellularLocation>
</comment>
<dbReference type="Pfam" id="PF22638">
    <property type="entry name" value="FlgK_D1"/>
    <property type="match status" value="1"/>
</dbReference>
<keyword evidence="11" id="KW-0282">Flagellum</keyword>
<keyword evidence="5 7" id="KW-0964">Secreted</keyword>
<dbReference type="STRING" id="472963.BKP45_06935"/>
<name>A0A1S2MCR7_9BACI</name>
<dbReference type="Pfam" id="PF06429">
    <property type="entry name" value="Flg_bbr_C"/>
    <property type="match status" value="1"/>
</dbReference>
<evidence type="ECO:0000256" key="1">
    <source>
        <dbReference type="ARBA" id="ARBA00004365"/>
    </source>
</evidence>
<evidence type="ECO:0000313" key="12">
    <source>
        <dbReference type="Proteomes" id="UP000180057"/>
    </source>
</evidence>
<dbReference type="PANTHER" id="PTHR30033">
    <property type="entry name" value="FLAGELLAR HOOK-ASSOCIATED PROTEIN 1"/>
    <property type="match status" value="1"/>
</dbReference>
<comment type="caution">
    <text evidence="11">The sequence shown here is derived from an EMBL/GenBank/DDBJ whole genome shotgun (WGS) entry which is preliminary data.</text>
</comment>
<evidence type="ECO:0000259" key="9">
    <source>
        <dbReference type="Pfam" id="PF06429"/>
    </source>
</evidence>
<evidence type="ECO:0000259" key="8">
    <source>
        <dbReference type="Pfam" id="PF00460"/>
    </source>
</evidence>
<evidence type="ECO:0000256" key="6">
    <source>
        <dbReference type="ARBA" id="ARBA00023143"/>
    </source>
</evidence>
<evidence type="ECO:0000313" key="11">
    <source>
        <dbReference type="EMBL" id="OIJ22364.1"/>
    </source>
</evidence>
<proteinExistence type="inferred from homology"/>
<dbReference type="SUPFAM" id="SSF64518">
    <property type="entry name" value="Phase 1 flagellin"/>
    <property type="match status" value="1"/>
</dbReference>
<dbReference type="InterPro" id="IPR002371">
    <property type="entry name" value="FlgK"/>
</dbReference>
<dbReference type="InterPro" id="IPR053927">
    <property type="entry name" value="FlgK_helical"/>
</dbReference>
<evidence type="ECO:0000256" key="4">
    <source>
        <dbReference type="ARBA" id="ARBA00016244"/>
    </source>
</evidence>
<dbReference type="GO" id="GO:0005576">
    <property type="term" value="C:extracellular region"/>
    <property type="evidence" value="ECO:0007669"/>
    <property type="project" value="UniProtKB-SubCell"/>
</dbReference>
<evidence type="ECO:0000256" key="5">
    <source>
        <dbReference type="ARBA" id="ARBA00022525"/>
    </source>
</evidence>
<dbReference type="PRINTS" id="PR01005">
    <property type="entry name" value="FLGHOOKAP1"/>
</dbReference>
<dbReference type="Proteomes" id="UP000180057">
    <property type="component" value="Unassembled WGS sequence"/>
</dbReference>
<dbReference type="OrthoDB" id="9802553at2"/>
<evidence type="ECO:0000256" key="3">
    <source>
        <dbReference type="ARBA" id="ARBA00009677"/>
    </source>
</evidence>
<dbReference type="RefSeq" id="WP_071388919.1">
    <property type="nucleotide sequence ID" value="NZ_MLQS01000001.1"/>
</dbReference>
<feature type="domain" description="Flagellar basal body rod protein N-terminal" evidence="8">
    <location>
        <begin position="8"/>
        <end position="37"/>
    </location>
</feature>
<sequence length="534" mass="58518">MKSTFQGLETARRALYTQQTALHVTGHNIANANTPGYSRQRVNFSQTTPFPGVGFNRPDIPGQVGTGVQAGSIQRTRESFLDMQYRGETSKFGYWETRSIALEKMEDIMNEPTEDGIANTLDRFWTALQDLSVHPEDSGARSVVRQRGMALADTFNYTADSLMAIQRDLKVQSNATTNEINSLTRQINNLNKQIAAIEPHGYLPNDLYDQRDLLVDQLSKLVNIKVEPVRSGGQALEIAEGRYTVKLIDENGRDLGVTLVDGTRLTNNDVKVEYDQNSGLVSQILVGPAGFDDNALSGVVAFNFEDFNAIGKLVADIEAHGYLAKDGSEQGVYPKMLRDLDTMVVTFVEEFNRVHHEGWNLNDVKDGAKGDPIDFFTFAGFTPTAGNPKGAATSLRVSDEIVNELDNIAASIPTSIADSNRGFAGDGSNALALANVKDAMLNFGGTTTTVQSFYQGVIGEMAVSGNEAERMMKNTDTLRLSVDQRRESISGVSLDEEMTNLIQFQHAYNAAARTITLVDEMLDTIINRMGTVGR</sequence>
<dbReference type="InterPro" id="IPR001444">
    <property type="entry name" value="Flag_bb_rod_N"/>
</dbReference>
<keyword evidence="12" id="KW-1185">Reference proteome</keyword>
<protein>
    <recommendedName>
        <fullName evidence="4 7">Flagellar hook-associated protein 1</fullName>
        <shortName evidence="7">HAP1</shortName>
    </recommendedName>
</protein>
<dbReference type="GO" id="GO:0005198">
    <property type="term" value="F:structural molecule activity"/>
    <property type="evidence" value="ECO:0007669"/>
    <property type="project" value="UniProtKB-UniRule"/>
</dbReference>
<evidence type="ECO:0000259" key="10">
    <source>
        <dbReference type="Pfam" id="PF22638"/>
    </source>
</evidence>
<keyword evidence="6 7" id="KW-0975">Bacterial flagellum</keyword>
<keyword evidence="11" id="KW-0969">Cilium</keyword>
<dbReference type="GO" id="GO:0009424">
    <property type="term" value="C:bacterial-type flagellum hook"/>
    <property type="evidence" value="ECO:0007669"/>
    <property type="project" value="UniProtKB-UniRule"/>
</dbReference>
<dbReference type="GO" id="GO:0044780">
    <property type="term" value="P:bacterial-type flagellum assembly"/>
    <property type="evidence" value="ECO:0007669"/>
    <property type="project" value="InterPro"/>
</dbReference>
<gene>
    <name evidence="7" type="primary">flgK</name>
    <name evidence="11" type="ORF">BKP45_06935</name>
</gene>
<comment type="similarity">
    <text evidence="3 7">Belongs to the flagella basal body rod proteins family.</text>
</comment>
<accession>A0A1S2MCR7</accession>
<dbReference type="NCBIfam" id="TIGR02492">
    <property type="entry name" value="flgK_ends"/>
    <property type="match status" value="1"/>
</dbReference>
<evidence type="ECO:0000256" key="7">
    <source>
        <dbReference type="RuleBase" id="RU362065"/>
    </source>
</evidence>
<evidence type="ECO:0000256" key="2">
    <source>
        <dbReference type="ARBA" id="ARBA00004613"/>
    </source>
</evidence>
<dbReference type="EMBL" id="MLQS01000001">
    <property type="protein sequence ID" value="OIJ22364.1"/>
    <property type="molecule type" value="Genomic_DNA"/>
</dbReference>
<keyword evidence="11" id="KW-0966">Cell projection</keyword>
<feature type="domain" description="Flagellar hook-associated protein FlgK helical" evidence="10">
    <location>
        <begin position="102"/>
        <end position="363"/>
    </location>
</feature>
<dbReference type="Pfam" id="PF00460">
    <property type="entry name" value="Flg_bb_rod"/>
    <property type="match status" value="1"/>
</dbReference>